<protein>
    <submittedName>
        <fullName evidence="6">Phage tail tape measure protein</fullName>
    </submittedName>
</protein>
<reference evidence="6" key="1">
    <citation type="journal article" date="2018" name="Genome Biol.">
        <title>SKESA: strategic k-mer extension for scrupulous assemblies.</title>
        <authorList>
            <person name="Souvorov A."/>
            <person name="Agarwala R."/>
            <person name="Lipman D.J."/>
        </authorList>
    </citation>
    <scope>NUCLEOTIDE SEQUENCE</scope>
    <source>
        <strain evidence="6">OLC2673_Aeromonas</strain>
    </source>
</reference>
<evidence type="ECO:0000256" key="3">
    <source>
        <dbReference type="SAM" id="MobiDB-lite"/>
    </source>
</evidence>
<feature type="coiled-coil region" evidence="2">
    <location>
        <begin position="61"/>
        <end position="109"/>
    </location>
</feature>
<feature type="domain" description="Phage tail tape measure protein" evidence="5">
    <location>
        <begin position="246"/>
        <end position="447"/>
    </location>
</feature>
<evidence type="ECO:0000256" key="1">
    <source>
        <dbReference type="ARBA" id="ARBA00022612"/>
    </source>
</evidence>
<evidence type="ECO:0000313" key="7">
    <source>
        <dbReference type="Proteomes" id="UP000859505"/>
    </source>
</evidence>
<organism evidence="6 7">
    <name type="scientific">Aeromonas hydrophila</name>
    <dbReference type="NCBI Taxonomy" id="644"/>
    <lineage>
        <taxon>Bacteria</taxon>
        <taxon>Pseudomonadati</taxon>
        <taxon>Pseudomonadota</taxon>
        <taxon>Gammaproteobacteria</taxon>
        <taxon>Aeromonadales</taxon>
        <taxon>Aeromonadaceae</taxon>
        <taxon>Aeromonas</taxon>
    </lineage>
</organism>
<dbReference type="NCBIfam" id="TIGR01760">
    <property type="entry name" value="tape_meas_TP901"/>
    <property type="match status" value="1"/>
</dbReference>
<gene>
    <name evidence="6" type="ORF">JAJ28_000585</name>
</gene>
<accession>A0AAD3YJ44</accession>
<reference evidence="6" key="2">
    <citation type="submission" date="2020-01" db="EMBL/GenBank/DDBJ databases">
        <authorList>
            <consortium name="NCBI Pathogen Detection Project"/>
        </authorList>
    </citation>
    <scope>NUCLEOTIDE SEQUENCE</scope>
    <source>
        <strain evidence="6">OLC2673_Aeromonas</strain>
    </source>
</reference>
<keyword evidence="2" id="KW-0175">Coiled coil</keyword>
<dbReference type="PANTHER" id="PTHR37813">
    <property type="entry name" value="FELS-2 PROPHAGE PROTEIN"/>
    <property type="match status" value="1"/>
</dbReference>
<proteinExistence type="predicted"/>
<keyword evidence="4" id="KW-0472">Membrane</keyword>
<evidence type="ECO:0000259" key="5">
    <source>
        <dbReference type="Pfam" id="PF10145"/>
    </source>
</evidence>
<dbReference type="EMBL" id="DACTUL010000003">
    <property type="protein sequence ID" value="HAT6342906.1"/>
    <property type="molecule type" value="Genomic_DNA"/>
</dbReference>
<comment type="caution">
    <text evidence="6">The sequence shown here is derived from an EMBL/GenBank/DDBJ whole genome shotgun (WGS) entry which is preliminary data.</text>
</comment>
<evidence type="ECO:0000256" key="4">
    <source>
        <dbReference type="SAM" id="Phobius"/>
    </source>
</evidence>
<feature type="region of interest" description="Disordered" evidence="3">
    <location>
        <begin position="800"/>
        <end position="819"/>
    </location>
</feature>
<keyword evidence="1" id="KW-1188">Viral release from host cell</keyword>
<sequence>MNPLKLQILLGAVDKLTAPLKAVSGQSRLTAKDLVDTKKKIRDLETQAGQIEGYKTLGAQIGATKAKLKQAEGSFSELQRKIADTPKPTRLMINELNKAEKALNQLKTKEGEMITRHAQMGEAMRKSGINTSNLSETQRRLKTDLAAANTVLDSQRAKLGQLADQQKRLNQVKASYRQTQELRGQIAGHGATAIAAGTAIGMPVYSAIKEYSNFEDAMKGVAKQVDGARTDSGELTSVYYDMAKEIKAISEEIPQLNGAIDIAALVEGAARMGVQGQENLLKFARTSAKAATAFELPAGQLAEDMGKIANLYKIPIGNIEELGDAINYLDDNAQSKGADIIDVLQRLGGVADKLDFRKAAALGSTFLSLGAAPEIAASASNAMVRELSIATMQSKRFQAGMKAIGMQSTAVEKAMATDAMGTITKVLEKIKTLNAEDQLRVTTQIFGKEYGKDAAKLSNNLDELYRQLKLVNAEKSKGSMQRESDIDKDSLSSQWLILQAGIKNVKADLGEKLRGSLMDIIKYIKQVVVGVRHWVEENPELANTLVRVAAVTSVIAIAMGGLSLAVATLLGPMAIMKLIFGVLGVTFGGMLGAIGALLAPLAALAALGIAIIKFWQPISAFFSGLWQGIMTGLAPVFEAFKPFAPLIDAIGTGVKALSGWFGDLLEPIKFSKETLEGFGSAGQFVGRILGEAFNLALTPLKAFLKGIEWLLESLGILEAKKLPSFQMTAPTASTQGYLNGNFGSPALSSGYSYGPRIVQTAKPVPTRGASSTTEINAPIHIVQQPGQSAVDVAQEVRRELDKRERQAAARGRATLGDRN</sequence>
<dbReference type="Proteomes" id="UP000859505">
    <property type="component" value="Unassembled WGS sequence"/>
</dbReference>
<dbReference type="SUPFAM" id="SSF58100">
    <property type="entry name" value="Bacterial hemolysins"/>
    <property type="match status" value="1"/>
</dbReference>
<evidence type="ECO:0000313" key="6">
    <source>
        <dbReference type="EMBL" id="HAT6342906.1"/>
    </source>
</evidence>
<dbReference type="AlphaFoldDB" id="A0AAD3YJ44"/>
<dbReference type="KEGG" id="ahh:RY45_00365"/>
<dbReference type="PANTHER" id="PTHR37813:SF1">
    <property type="entry name" value="FELS-2 PROPHAGE PROTEIN"/>
    <property type="match status" value="1"/>
</dbReference>
<name>A0AAD3YJ44_AERHY</name>
<dbReference type="Pfam" id="PF10145">
    <property type="entry name" value="PhageMin_Tail"/>
    <property type="match status" value="1"/>
</dbReference>
<feature type="transmembrane region" description="Helical" evidence="4">
    <location>
        <begin position="548"/>
        <end position="570"/>
    </location>
</feature>
<dbReference type="RefSeq" id="WP_044798737.1">
    <property type="nucleotide sequence ID" value="NZ_CP010947.1"/>
</dbReference>
<evidence type="ECO:0000256" key="2">
    <source>
        <dbReference type="SAM" id="Coils"/>
    </source>
</evidence>
<dbReference type="InterPro" id="IPR010090">
    <property type="entry name" value="Phage_tape_meas"/>
</dbReference>
<feature type="transmembrane region" description="Helical" evidence="4">
    <location>
        <begin position="582"/>
        <end position="612"/>
    </location>
</feature>
<keyword evidence="4" id="KW-0812">Transmembrane</keyword>
<keyword evidence="4" id="KW-1133">Transmembrane helix</keyword>